<keyword evidence="5 9" id="KW-0732">Signal</keyword>
<evidence type="ECO:0000259" key="10">
    <source>
        <dbReference type="SMART" id="SM00199"/>
    </source>
</evidence>
<keyword evidence="12" id="KW-1185">Reference proteome</keyword>
<evidence type="ECO:0000313" key="11">
    <source>
        <dbReference type="Ensembl" id="ENSPNAP00000001883.1"/>
    </source>
</evidence>
<evidence type="ECO:0000313" key="12">
    <source>
        <dbReference type="Proteomes" id="UP001501920"/>
    </source>
</evidence>
<dbReference type="Pfam" id="PF00048">
    <property type="entry name" value="IL8"/>
    <property type="match status" value="1"/>
</dbReference>
<dbReference type="OrthoDB" id="8934837at2759"/>
<reference evidence="11 12" key="1">
    <citation type="submission" date="2020-10" db="EMBL/GenBank/DDBJ databases">
        <title>Pygocentrus nattereri (red-bellied piranha) genome, fPygNat1, primary haplotype.</title>
        <authorList>
            <person name="Myers G."/>
            <person name="Meyer A."/>
            <person name="Karagic N."/>
            <person name="Pippel M."/>
            <person name="Winkler S."/>
            <person name="Tracey A."/>
            <person name="Wood J."/>
            <person name="Formenti G."/>
            <person name="Howe K."/>
            <person name="Fedrigo O."/>
            <person name="Jarvis E.D."/>
        </authorList>
    </citation>
    <scope>NUCLEOTIDE SEQUENCE [LARGE SCALE GENOMIC DNA]</scope>
</reference>
<feature type="signal peptide" evidence="9">
    <location>
        <begin position="1"/>
        <end position="21"/>
    </location>
</feature>
<reference evidence="11" key="2">
    <citation type="submission" date="2025-08" db="UniProtKB">
        <authorList>
            <consortium name="Ensembl"/>
        </authorList>
    </citation>
    <scope>IDENTIFICATION</scope>
</reference>
<evidence type="ECO:0000256" key="8">
    <source>
        <dbReference type="ARBA" id="ARBA00046726"/>
    </source>
</evidence>
<dbReference type="GeneID" id="108443741"/>
<keyword evidence="6" id="KW-1015">Disulfide bond</keyword>
<dbReference type="Ensembl" id="ENSPNAT00000011391.2">
    <property type="protein sequence ID" value="ENSPNAP00000001883.1"/>
    <property type="gene ID" value="ENSPNAG00000008419.2"/>
</dbReference>
<dbReference type="GO" id="GO:0005615">
    <property type="term" value="C:extracellular space"/>
    <property type="evidence" value="ECO:0007669"/>
    <property type="project" value="UniProtKB-KW"/>
</dbReference>
<dbReference type="InterPro" id="IPR036048">
    <property type="entry name" value="Interleukin_8-like_sf"/>
</dbReference>
<dbReference type="SUPFAM" id="SSF54117">
    <property type="entry name" value="Interleukin 8-like chemokines"/>
    <property type="match status" value="1"/>
</dbReference>
<comment type="subunit">
    <text evidence="8">Self-associates. Also heterodimer of MIP-1-alpha(4-69) and MIP-1-beta(3-69). Interacts with CCR1.</text>
</comment>
<dbReference type="RefSeq" id="XP_017580072.1">
    <property type="nucleotide sequence ID" value="XM_017724583.2"/>
</dbReference>
<evidence type="ECO:0000256" key="6">
    <source>
        <dbReference type="ARBA" id="ARBA00023157"/>
    </source>
</evidence>
<keyword evidence="9" id="KW-0145">Chemotaxis</keyword>
<dbReference type="PROSITE" id="PS00472">
    <property type="entry name" value="SMALL_CYTOKINES_CC"/>
    <property type="match status" value="1"/>
</dbReference>
<dbReference type="OMA" id="ISGREYC"/>
<dbReference type="InterPro" id="IPR001811">
    <property type="entry name" value="Chemokine_IL8-like_dom"/>
</dbReference>
<comment type="function">
    <text evidence="7">Monokine with inflammatory and chemokinetic properties. Binds to CCR1, CCR4 and CCR5. One of the major HIV-suppressive factors produced by CD8+ T-cells. Recombinant MIP-1-alpha induces a dose-dependent inhibition of different strains of HIV-1, HIV-2, and simian immunodeficiency virus (SIV).</text>
</comment>
<dbReference type="Gene3D" id="2.40.50.40">
    <property type="match status" value="1"/>
</dbReference>
<dbReference type="InterPro" id="IPR000827">
    <property type="entry name" value="Chemokine_CC_CS"/>
</dbReference>
<evidence type="ECO:0000256" key="1">
    <source>
        <dbReference type="ARBA" id="ARBA00004613"/>
    </source>
</evidence>
<protein>
    <recommendedName>
        <fullName evidence="9">C-C motif chemokine</fullName>
    </recommendedName>
</protein>
<dbReference type="SMART" id="SM00199">
    <property type="entry name" value="SCY"/>
    <property type="match status" value="1"/>
</dbReference>
<evidence type="ECO:0000256" key="9">
    <source>
        <dbReference type="RuleBase" id="RU361150"/>
    </source>
</evidence>
<name>A0A3B4BQK3_PYGNA</name>
<feature type="domain" description="Chemokine interleukin-8-like" evidence="10">
    <location>
        <begin position="30"/>
        <end position="88"/>
    </location>
</feature>
<evidence type="ECO:0000256" key="7">
    <source>
        <dbReference type="ARBA" id="ARBA00044740"/>
    </source>
</evidence>
<dbReference type="PANTHER" id="PTHR12015:SF183">
    <property type="entry name" value="C-C MOTIF CHEMOKINE 3"/>
    <property type="match status" value="1"/>
</dbReference>
<evidence type="ECO:0000256" key="2">
    <source>
        <dbReference type="ARBA" id="ARBA00010868"/>
    </source>
</evidence>
<dbReference type="Proteomes" id="UP001501920">
    <property type="component" value="Chromosome 8"/>
</dbReference>
<reference evidence="11" key="3">
    <citation type="submission" date="2025-09" db="UniProtKB">
        <authorList>
            <consortium name="Ensembl"/>
        </authorList>
    </citation>
    <scope>IDENTIFICATION</scope>
</reference>
<keyword evidence="4 9" id="KW-0964">Secreted</keyword>
<comment type="subcellular location">
    <subcellularLocation>
        <location evidence="1 9">Secreted</location>
    </subcellularLocation>
</comment>
<feature type="chain" id="PRO_5017100386" description="C-C motif chemokine" evidence="9">
    <location>
        <begin position="22"/>
        <end position="99"/>
    </location>
</feature>
<evidence type="ECO:0000256" key="4">
    <source>
        <dbReference type="ARBA" id="ARBA00022525"/>
    </source>
</evidence>
<dbReference type="GO" id="GO:0006955">
    <property type="term" value="P:immune response"/>
    <property type="evidence" value="ECO:0007669"/>
    <property type="project" value="InterPro"/>
</dbReference>
<evidence type="ECO:0000256" key="5">
    <source>
        <dbReference type="ARBA" id="ARBA00022729"/>
    </source>
</evidence>
<dbReference type="STRING" id="42514.ENSPNAP00000001883"/>
<dbReference type="FunFam" id="2.40.50.40:FF:000002">
    <property type="entry name" value="C-C motif chemokine"/>
    <property type="match status" value="1"/>
</dbReference>
<comment type="similarity">
    <text evidence="2 9">Belongs to the intercrine beta (chemokine CC) family.</text>
</comment>
<evidence type="ECO:0000256" key="3">
    <source>
        <dbReference type="ARBA" id="ARBA00022514"/>
    </source>
</evidence>
<accession>A0A3B4BQK3</accession>
<dbReference type="AlphaFoldDB" id="A0A3B4BQK3"/>
<dbReference type="PANTHER" id="PTHR12015">
    <property type="entry name" value="SMALL INDUCIBLE CYTOKINE A"/>
    <property type="match status" value="1"/>
</dbReference>
<dbReference type="GeneTree" id="ENSGT01100000263482"/>
<organism evidence="11 12">
    <name type="scientific">Pygocentrus nattereri</name>
    <name type="common">Red-bellied piranha</name>
    <dbReference type="NCBI Taxonomy" id="42514"/>
    <lineage>
        <taxon>Eukaryota</taxon>
        <taxon>Metazoa</taxon>
        <taxon>Chordata</taxon>
        <taxon>Craniata</taxon>
        <taxon>Vertebrata</taxon>
        <taxon>Euteleostomi</taxon>
        <taxon>Actinopterygii</taxon>
        <taxon>Neopterygii</taxon>
        <taxon>Teleostei</taxon>
        <taxon>Ostariophysi</taxon>
        <taxon>Characiformes</taxon>
        <taxon>Characoidei</taxon>
        <taxon>Pygocentrus</taxon>
    </lineage>
</organism>
<dbReference type="CDD" id="cd00272">
    <property type="entry name" value="Chemokine_CC"/>
    <property type="match status" value="1"/>
</dbReference>
<dbReference type="InterPro" id="IPR039809">
    <property type="entry name" value="Chemokine_b/g/d"/>
</dbReference>
<keyword evidence="3 9" id="KW-0202">Cytokine</keyword>
<dbReference type="GO" id="GO:0008009">
    <property type="term" value="F:chemokine activity"/>
    <property type="evidence" value="ECO:0007669"/>
    <property type="project" value="InterPro"/>
</dbReference>
<sequence>MRTLSALLMVLLLCSVQQVCSGTVGISSIPKKCCFTFMKVKIPLRRITSYSWTNSNCPKEAVVFHTVIGKEWCVDPKVSWVQQHMTKLKPRVPDHTKAI</sequence>
<proteinExistence type="inferred from homology"/>